<dbReference type="EnsemblPlants" id="KQJ82133">
    <property type="protein sequence ID" value="KQJ82133"/>
    <property type="gene ID" value="BRADI_5g06523v3"/>
</dbReference>
<protein>
    <submittedName>
        <fullName evidence="2 3">Uncharacterized protein</fullName>
    </submittedName>
</protein>
<accession>A0A0Q3KQB0</accession>
<dbReference type="Proteomes" id="UP000008810">
    <property type="component" value="Chromosome 5"/>
</dbReference>
<proteinExistence type="predicted"/>
<feature type="chain" id="PRO_5033724946" evidence="1">
    <location>
        <begin position="29"/>
        <end position="66"/>
    </location>
</feature>
<evidence type="ECO:0000256" key="1">
    <source>
        <dbReference type="SAM" id="SignalP"/>
    </source>
</evidence>
<feature type="signal peptide" evidence="1">
    <location>
        <begin position="1"/>
        <end position="28"/>
    </location>
</feature>
<dbReference type="Gramene" id="KQJ82133">
    <property type="protein sequence ID" value="KQJ82133"/>
    <property type="gene ID" value="BRADI_5g06523v3"/>
</dbReference>
<evidence type="ECO:0000313" key="3">
    <source>
        <dbReference type="EnsemblPlants" id="KQJ82133"/>
    </source>
</evidence>
<evidence type="ECO:0000313" key="4">
    <source>
        <dbReference type="Proteomes" id="UP000008810"/>
    </source>
</evidence>
<sequence length="66" mass="7027">MAATMAKMVKAVVLLLFVMQIFCGFASAARPLQEGHGGWMENGIEMVTRMLGSVKQSGSNGHGHCC</sequence>
<dbReference type="InParanoid" id="A0A0Q3KQB0"/>
<reference evidence="2" key="2">
    <citation type="submission" date="2017-06" db="EMBL/GenBank/DDBJ databases">
        <title>WGS assembly of Brachypodium distachyon.</title>
        <authorList>
            <consortium name="The International Brachypodium Initiative"/>
            <person name="Lucas S."/>
            <person name="Harmon-Smith M."/>
            <person name="Lail K."/>
            <person name="Tice H."/>
            <person name="Grimwood J."/>
            <person name="Bruce D."/>
            <person name="Barry K."/>
            <person name="Shu S."/>
            <person name="Lindquist E."/>
            <person name="Wang M."/>
            <person name="Pitluck S."/>
            <person name="Vogel J.P."/>
            <person name="Garvin D.F."/>
            <person name="Mockler T.C."/>
            <person name="Schmutz J."/>
            <person name="Rokhsar D."/>
            <person name="Bevan M.W."/>
        </authorList>
    </citation>
    <scope>NUCLEOTIDE SEQUENCE</scope>
    <source>
        <strain evidence="2">Bd21</strain>
    </source>
</reference>
<reference evidence="3" key="3">
    <citation type="submission" date="2018-08" db="UniProtKB">
        <authorList>
            <consortium name="EnsemblPlants"/>
        </authorList>
    </citation>
    <scope>IDENTIFICATION</scope>
    <source>
        <strain evidence="3">cv. Bd21</strain>
    </source>
</reference>
<dbReference type="EMBL" id="CM000884">
    <property type="protein sequence ID" value="KQJ82133.1"/>
    <property type="molecule type" value="Genomic_DNA"/>
</dbReference>
<dbReference type="AlphaFoldDB" id="A0A0Q3KQB0"/>
<keyword evidence="4" id="KW-1185">Reference proteome</keyword>
<keyword evidence="1" id="KW-0732">Signal</keyword>
<dbReference type="OrthoDB" id="693867at2759"/>
<evidence type="ECO:0000313" key="2">
    <source>
        <dbReference type="EMBL" id="KQJ82133.1"/>
    </source>
</evidence>
<reference evidence="2 3" key="1">
    <citation type="journal article" date="2010" name="Nature">
        <title>Genome sequencing and analysis of the model grass Brachypodium distachyon.</title>
        <authorList>
            <consortium name="International Brachypodium Initiative"/>
        </authorList>
    </citation>
    <scope>NUCLEOTIDE SEQUENCE [LARGE SCALE GENOMIC DNA]</scope>
    <source>
        <strain evidence="2 3">Bd21</strain>
    </source>
</reference>
<name>A0A0Q3KQB0_BRADI</name>
<organism evidence="2">
    <name type="scientific">Brachypodium distachyon</name>
    <name type="common">Purple false brome</name>
    <name type="synonym">Trachynia distachya</name>
    <dbReference type="NCBI Taxonomy" id="15368"/>
    <lineage>
        <taxon>Eukaryota</taxon>
        <taxon>Viridiplantae</taxon>
        <taxon>Streptophyta</taxon>
        <taxon>Embryophyta</taxon>
        <taxon>Tracheophyta</taxon>
        <taxon>Spermatophyta</taxon>
        <taxon>Magnoliopsida</taxon>
        <taxon>Liliopsida</taxon>
        <taxon>Poales</taxon>
        <taxon>Poaceae</taxon>
        <taxon>BOP clade</taxon>
        <taxon>Pooideae</taxon>
        <taxon>Stipodae</taxon>
        <taxon>Brachypodieae</taxon>
        <taxon>Brachypodium</taxon>
    </lineage>
</organism>
<gene>
    <name evidence="2" type="ORF">BRADI_5g06523v3</name>
</gene>